<evidence type="ECO:0000313" key="5">
    <source>
        <dbReference type="Proteomes" id="UP001055115"/>
    </source>
</evidence>
<dbReference type="InterPro" id="IPR002225">
    <property type="entry name" value="3Beta_OHSteriod_DH/Estase"/>
</dbReference>
<dbReference type="PANTHER" id="PTHR43245">
    <property type="entry name" value="BIFUNCTIONAL POLYMYXIN RESISTANCE PROTEIN ARNA"/>
    <property type="match status" value="1"/>
</dbReference>
<dbReference type="Gene3D" id="3.40.50.720">
    <property type="entry name" value="NAD(P)-binding Rossmann-like Domain"/>
    <property type="match status" value="1"/>
</dbReference>
<dbReference type="SMART" id="SM00822">
    <property type="entry name" value="PKS_KR"/>
    <property type="match status" value="1"/>
</dbReference>
<evidence type="ECO:0000256" key="2">
    <source>
        <dbReference type="ARBA" id="ARBA00023002"/>
    </source>
</evidence>
<dbReference type="InterPro" id="IPR050177">
    <property type="entry name" value="Lipid_A_modif_metabolic_enz"/>
</dbReference>
<dbReference type="EMBL" id="BQXU01000015">
    <property type="protein sequence ID" value="GKT46102.1"/>
    <property type="molecule type" value="Genomic_DNA"/>
</dbReference>
<dbReference type="RefSeq" id="XP_049128452.1">
    <property type="nucleotide sequence ID" value="XM_049272495.1"/>
</dbReference>
<dbReference type="Proteomes" id="UP001055115">
    <property type="component" value="Unassembled WGS sequence"/>
</dbReference>
<keyword evidence="5" id="KW-1185">Reference proteome</keyword>
<reference evidence="4 5" key="1">
    <citation type="submission" date="2022-03" db="EMBL/GenBank/DDBJ databases">
        <title>Genome data of Colletotrichum spp.</title>
        <authorList>
            <person name="Utami Y.D."/>
            <person name="Hiruma K."/>
        </authorList>
    </citation>
    <scope>NUCLEOTIDE SEQUENCE [LARGE SCALE GENOMIC DNA]</scope>
    <source>
        <strain evidence="4 5">MAFF 239500</strain>
    </source>
</reference>
<organism evidence="4 5">
    <name type="scientific">Colletotrichum spaethianum</name>
    <dbReference type="NCBI Taxonomy" id="700344"/>
    <lineage>
        <taxon>Eukaryota</taxon>
        <taxon>Fungi</taxon>
        <taxon>Dikarya</taxon>
        <taxon>Ascomycota</taxon>
        <taxon>Pezizomycotina</taxon>
        <taxon>Sordariomycetes</taxon>
        <taxon>Hypocreomycetidae</taxon>
        <taxon>Glomerellales</taxon>
        <taxon>Glomerellaceae</taxon>
        <taxon>Colletotrichum</taxon>
        <taxon>Colletotrichum spaethianum species complex</taxon>
    </lineage>
</organism>
<dbReference type="InterPro" id="IPR036291">
    <property type="entry name" value="NAD(P)-bd_dom_sf"/>
</dbReference>
<dbReference type="Pfam" id="PF01073">
    <property type="entry name" value="3Beta_HSD"/>
    <property type="match status" value="1"/>
</dbReference>
<proteinExistence type="inferred from homology"/>
<name>A0AA37NYC7_9PEZI</name>
<dbReference type="GO" id="GO:0006694">
    <property type="term" value="P:steroid biosynthetic process"/>
    <property type="evidence" value="ECO:0007669"/>
    <property type="project" value="InterPro"/>
</dbReference>
<dbReference type="InterPro" id="IPR057326">
    <property type="entry name" value="KR_dom"/>
</dbReference>
<comment type="caution">
    <text evidence="4">The sequence shown here is derived from an EMBL/GenBank/DDBJ whole genome shotgun (WGS) entry which is preliminary data.</text>
</comment>
<protein>
    <submittedName>
        <fullName evidence="4">STIP1 y and U box-containing protein 1</fullName>
    </submittedName>
</protein>
<dbReference type="PANTHER" id="PTHR43245:SF51">
    <property type="entry name" value="SHORT CHAIN DEHYDROGENASE_REDUCTASE FAMILY 42E, MEMBER 2"/>
    <property type="match status" value="1"/>
</dbReference>
<dbReference type="GO" id="GO:0016616">
    <property type="term" value="F:oxidoreductase activity, acting on the CH-OH group of donors, NAD or NADP as acceptor"/>
    <property type="evidence" value="ECO:0007669"/>
    <property type="project" value="InterPro"/>
</dbReference>
<feature type="domain" description="Ketoreductase" evidence="3">
    <location>
        <begin position="4"/>
        <end position="269"/>
    </location>
</feature>
<dbReference type="SUPFAM" id="SSF51735">
    <property type="entry name" value="NAD(P)-binding Rossmann-fold domains"/>
    <property type="match status" value="1"/>
</dbReference>
<dbReference type="GeneID" id="73327085"/>
<comment type="similarity">
    <text evidence="1">Belongs to the 3-beta-HSD family.</text>
</comment>
<accession>A0AA37NYC7</accession>
<gene>
    <name evidence="4" type="ORF">ColSpa_06283</name>
</gene>
<evidence type="ECO:0000256" key="1">
    <source>
        <dbReference type="ARBA" id="ARBA00009219"/>
    </source>
</evidence>
<sequence>MGSEIYLVTGGCGFLGSHIVEKLRAAYPDARVAVFSRNPTTNLFPGVTYHVGDISSLDDVARVFKEVKPTVVFHCAGMMTIGRKTMTDEFVRRINLDGTRQVLDESKRAGVKAFVTTSSASVVQKEMFRDIHGADESWPLAEDGDDTLAYPKTKTVGQGDQERTLIGLKAAADKLTLAYDDPAGMRTCTLRPAAVHGERDNDITPAIMRNLRLGRHKLQIGDNTNLSSTTYAGNAADAHLAAADKLLHAPEGVAGEAFFITNGEPMRFWDFSRAVWRAAGDKTRPEEIRIVSMTVALAYVWALEWIYWFKGELPPLTRQIVRFTGMSRWYVIDKAQERLGWRPEVSQEEGIRRAVEWYLEKEEREAAKERS</sequence>
<keyword evidence="2" id="KW-0560">Oxidoreductase</keyword>
<evidence type="ECO:0000313" key="4">
    <source>
        <dbReference type="EMBL" id="GKT46102.1"/>
    </source>
</evidence>
<evidence type="ECO:0000259" key="3">
    <source>
        <dbReference type="SMART" id="SM00822"/>
    </source>
</evidence>
<dbReference type="AlphaFoldDB" id="A0AA37NYC7"/>